<dbReference type="STRING" id="302167.GCA_900166595_01546"/>
<organism evidence="1 2">
    <name type="scientific">Virgibacillus dokdonensis</name>
    <dbReference type="NCBI Taxonomy" id="302167"/>
    <lineage>
        <taxon>Bacteria</taxon>
        <taxon>Bacillati</taxon>
        <taxon>Bacillota</taxon>
        <taxon>Bacilli</taxon>
        <taxon>Bacillales</taxon>
        <taxon>Bacillaceae</taxon>
        <taxon>Virgibacillus</taxon>
    </lineage>
</organism>
<reference evidence="2" key="1">
    <citation type="submission" date="2016-11" db="EMBL/GenBank/DDBJ databases">
        <title>Complete genome sequence of Virgibacillus pantothenticus 21D, a halophilic bacterium isolated from the deep hypersaline anoxic basin Discovery in the Mediterranean Sea.</title>
        <authorList>
            <person name="Zeaiter Z."/>
            <person name="Booth J.M."/>
            <person name="Prosdocimi E.M."/>
            <person name="Mapelli F."/>
            <person name="Fusi M."/>
            <person name="Daffonchio D."/>
            <person name="Borin S."/>
            <person name="Crotti E."/>
        </authorList>
    </citation>
    <scope>NUCLEOTIDE SEQUENCE [LARGE SCALE GENOMIC DNA]</scope>
    <source>
        <strain evidence="2">21D</strain>
    </source>
</reference>
<gene>
    <name evidence="1" type="ORF">A21D_02721</name>
</gene>
<evidence type="ECO:0000313" key="2">
    <source>
        <dbReference type="Proteomes" id="UP000234237"/>
    </source>
</evidence>
<sequence>MYVGQPFLYYNGFRIGETIIFRHNVLLISHVLLIPWCGWIIDNSEKIIGQEKDGRGKEK</sequence>
<protein>
    <submittedName>
        <fullName evidence="1">Uncharacterized protein</fullName>
    </submittedName>
</protein>
<dbReference type="Proteomes" id="UP000234237">
    <property type="component" value="Chromosome"/>
</dbReference>
<dbReference type="AlphaFoldDB" id="A0A2K9J1E1"/>
<evidence type="ECO:0000313" key="1">
    <source>
        <dbReference type="EMBL" id="AUJ25767.1"/>
    </source>
</evidence>
<dbReference type="KEGG" id="vpn:A21D_02721"/>
<dbReference type="EMBL" id="CP018622">
    <property type="protein sequence ID" value="AUJ25767.1"/>
    <property type="molecule type" value="Genomic_DNA"/>
</dbReference>
<name>A0A2K9J1E1_9BACI</name>
<accession>A0A2K9J1E1</accession>
<proteinExistence type="predicted"/>